<dbReference type="InterPro" id="IPR029052">
    <property type="entry name" value="Metallo-depent_PP-like"/>
</dbReference>
<evidence type="ECO:0000256" key="1">
    <source>
        <dbReference type="ARBA" id="ARBA00008950"/>
    </source>
</evidence>
<dbReference type="SUPFAM" id="SSF56300">
    <property type="entry name" value="Metallo-dependent phosphatases"/>
    <property type="match status" value="1"/>
</dbReference>
<dbReference type="RefSeq" id="WP_013386356.1">
    <property type="nucleotide sequence ID" value="NC_014628.2"/>
</dbReference>
<dbReference type="Gene3D" id="3.60.21.10">
    <property type="match status" value="1"/>
</dbReference>
<dbReference type="Proteomes" id="UP000006868">
    <property type="component" value="Plasmid pSC2"/>
</dbReference>
<dbReference type="KEGG" id="ppm:PPSC2_28470"/>
<geneLocation type="plasmid" evidence="3 4">
    <name>pSC2</name>
</geneLocation>
<protein>
    <recommendedName>
        <fullName evidence="2">Calcineurin-like phosphoesterase domain-containing protein</fullName>
    </recommendedName>
</protein>
<dbReference type="InterPro" id="IPR024654">
    <property type="entry name" value="Calcineurin-like_PHP_lpxH"/>
</dbReference>
<name>E3ELB0_PAEPS</name>
<organism evidence="3 4">
    <name type="scientific">Paenibacillus polymyxa (strain SC2)</name>
    <name type="common">Bacillus polymyxa</name>
    <dbReference type="NCBI Taxonomy" id="886882"/>
    <lineage>
        <taxon>Bacteria</taxon>
        <taxon>Bacillati</taxon>
        <taxon>Bacillota</taxon>
        <taxon>Bacilli</taxon>
        <taxon>Bacillales</taxon>
        <taxon>Paenibacillaceae</taxon>
        <taxon>Paenibacillus</taxon>
    </lineage>
</organism>
<reference evidence="3 4" key="1">
    <citation type="journal article" date="2011" name="J. Bacteriol.">
        <title>Complete genome sequence of Paenibacillus polymyxa SC2, a strain of plant growth-promoting Rhizobacterium with broad-spectrum antimicrobial activity.</title>
        <authorList>
            <person name="Ma M."/>
            <person name="Wang C."/>
            <person name="Ding Y."/>
            <person name="Li L."/>
            <person name="Shen D."/>
            <person name="Jiang X."/>
            <person name="Guan D."/>
            <person name="Cao F."/>
            <person name="Chen H."/>
            <person name="Feng R."/>
            <person name="Wang X."/>
            <person name="Ge Y."/>
            <person name="Yao L."/>
            <person name="Bing X."/>
            <person name="Yang X."/>
            <person name="Li J."/>
            <person name="Du B."/>
        </authorList>
    </citation>
    <scope>NUCLEOTIDE SEQUENCE [LARGE SCALE GENOMIC DNA]</scope>
    <source>
        <strain evidence="3 4">SC2</strain>
        <plasmid evidence="4">pSC2</plasmid>
    </source>
</reference>
<dbReference type="PATRIC" id="fig|886882.15.peg.6039"/>
<dbReference type="EMBL" id="CP002214">
    <property type="protein sequence ID" value="ADO59942.1"/>
    <property type="molecule type" value="Genomic_DNA"/>
</dbReference>
<sequence>MKILILSDLQGIEYREWMRFMQLDTSLFDVVFFLGDIDHMELSAIVTKFSSKQQVGILGNHDYYGDLEAYGITNVHGRSISFMDQTIVGLEGSIKYKKERAPMFTQEEALKICEELPEANMVIAHNSPKGIHDKEDIAHEGFIGLGRYISEKRPTFVFHGHQHVNKVSRLHDTWVISVYGGIIFDTKTRDIQHVLKVLD</sequence>
<evidence type="ECO:0000313" key="3">
    <source>
        <dbReference type="EMBL" id="ADO59942.1"/>
    </source>
</evidence>
<dbReference type="AlphaFoldDB" id="E3ELB0"/>
<feature type="domain" description="Calcineurin-like phosphoesterase" evidence="2">
    <location>
        <begin position="1"/>
        <end position="177"/>
    </location>
</feature>
<keyword evidence="3" id="KW-0614">Plasmid</keyword>
<dbReference type="Pfam" id="PF12850">
    <property type="entry name" value="Metallophos_2"/>
    <property type="match status" value="1"/>
</dbReference>
<evidence type="ECO:0000313" key="4">
    <source>
        <dbReference type="Proteomes" id="UP000006868"/>
    </source>
</evidence>
<proteinExistence type="inferred from homology"/>
<gene>
    <name evidence="3" type="ORF">PPSC2_28470</name>
</gene>
<accession>E3ELB0</accession>
<comment type="similarity">
    <text evidence="1">Belongs to the metallophosphoesterase superfamily. YfcE family.</text>
</comment>
<dbReference type="eggNOG" id="COG2129">
    <property type="taxonomic scope" value="Bacteria"/>
</dbReference>
<evidence type="ECO:0000259" key="2">
    <source>
        <dbReference type="Pfam" id="PF12850"/>
    </source>
</evidence>
<dbReference type="HOGENOM" id="CLU_1370611_0_0_9"/>